<protein>
    <submittedName>
        <fullName evidence="9">Putative Mg2+ transporter-C (MgtC) family protein</fullName>
    </submittedName>
</protein>
<sequence length="143" mass="15469">MELKDFIIRLVVALMAGLCIGFERQWRNKSAGLKTNMLVSTGSAIFVLLSVKFSELNNDVDVTRIVAQVVTGVGFLGAGVIFREGTNVHGLTSAATIWCSAAIGCVAATGFYIETFICTLLVLIVNVSIEPVDKWLRSRNISD</sequence>
<comment type="similarity">
    <text evidence="2">Belongs to the MgtC/SapB family.</text>
</comment>
<dbReference type="STRING" id="1195760.SAMN05444281_2082"/>
<dbReference type="RefSeq" id="WP_073121201.1">
    <property type="nucleotide sequence ID" value="NZ_BMEN01000004.1"/>
</dbReference>
<dbReference type="EMBL" id="FQXQ01000004">
    <property type="protein sequence ID" value="SHH80653.1"/>
    <property type="molecule type" value="Genomic_DNA"/>
</dbReference>
<name>A0A1M5W0F9_9FLAO</name>
<evidence type="ECO:0000313" key="10">
    <source>
        <dbReference type="Proteomes" id="UP000184109"/>
    </source>
</evidence>
<evidence type="ECO:0000313" key="9">
    <source>
        <dbReference type="EMBL" id="SHH80653.1"/>
    </source>
</evidence>
<feature type="transmembrane region" description="Helical" evidence="7">
    <location>
        <begin position="94"/>
        <end position="125"/>
    </location>
</feature>
<dbReference type="InterPro" id="IPR003416">
    <property type="entry name" value="MgtC/SapB/SrpB/YhiD_fam"/>
</dbReference>
<keyword evidence="10" id="KW-1185">Reference proteome</keyword>
<reference evidence="10" key="1">
    <citation type="submission" date="2016-11" db="EMBL/GenBank/DDBJ databases">
        <authorList>
            <person name="Varghese N."/>
            <person name="Submissions S."/>
        </authorList>
    </citation>
    <scope>NUCLEOTIDE SEQUENCE [LARGE SCALE GENOMIC DNA]</scope>
    <source>
        <strain evidence="10">DSM 100572</strain>
    </source>
</reference>
<evidence type="ECO:0000256" key="2">
    <source>
        <dbReference type="ARBA" id="ARBA00009298"/>
    </source>
</evidence>
<feature type="transmembrane region" description="Helical" evidence="7">
    <location>
        <begin position="6"/>
        <end position="23"/>
    </location>
</feature>
<proteinExistence type="inferred from homology"/>
<evidence type="ECO:0000256" key="1">
    <source>
        <dbReference type="ARBA" id="ARBA00004651"/>
    </source>
</evidence>
<dbReference type="AlphaFoldDB" id="A0A1M5W0F9"/>
<dbReference type="Proteomes" id="UP000184109">
    <property type="component" value="Unassembled WGS sequence"/>
</dbReference>
<keyword evidence="4 7" id="KW-0812">Transmembrane</keyword>
<keyword evidence="5 7" id="KW-1133">Transmembrane helix</keyword>
<evidence type="ECO:0000256" key="6">
    <source>
        <dbReference type="ARBA" id="ARBA00023136"/>
    </source>
</evidence>
<dbReference type="InterPro" id="IPR049177">
    <property type="entry name" value="MgtC_SapB_SrpB_YhiD_N"/>
</dbReference>
<feature type="domain" description="MgtC/SapB/SrpB/YhiD N-terminal" evidence="8">
    <location>
        <begin position="10"/>
        <end position="134"/>
    </location>
</feature>
<keyword evidence="6 7" id="KW-0472">Membrane</keyword>
<comment type="subcellular location">
    <subcellularLocation>
        <location evidence="1">Cell membrane</location>
        <topology evidence="1">Multi-pass membrane protein</topology>
    </subcellularLocation>
</comment>
<accession>A0A1M5W0F9</accession>
<dbReference type="Pfam" id="PF02308">
    <property type="entry name" value="MgtC"/>
    <property type="match status" value="1"/>
</dbReference>
<gene>
    <name evidence="9" type="ORF">SAMN05444281_2082</name>
</gene>
<dbReference type="PRINTS" id="PR01837">
    <property type="entry name" value="MGTCSAPBPROT"/>
</dbReference>
<evidence type="ECO:0000256" key="5">
    <source>
        <dbReference type="ARBA" id="ARBA00022989"/>
    </source>
</evidence>
<evidence type="ECO:0000256" key="3">
    <source>
        <dbReference type="ARBA" id="ARBA00022475"/>
    </source>
</evidence>
<feature type="transmembrane region" description="Helical" evidence="7">
    <location>
        <begin position="65"/>
        <end position="82"/>
    </location>
</feature>
<feature type="transmembrane region" description="Helical" evidence="7">
    <location>
        <begin position="35"/>
        <end position="53"/>
    </location>
</feature>
<evidence type="ECO:0000256" key="7">
    <source>
        <dbReference type="SAM" id="Phobius"/>
    </source>
</evidence>
<keyword evidence="3" id="KW-1003">Cell membrane</keyword>
<dbReference type="GO" id="GO:0005886">
    <property type="term" value="C:plasma membrane"/>
    <property type="evidence" value="ECO:0007669"/>
    <property type="project" value="UniProtKB-SubCell"/>
</dbReference>
<dbReference type="OrthoDB" id="9811198at2"/>
<dbReference type="PANTHER" id="PTHR33778">
    <property type="entry name" value="PROTEIN MGTC"/>
    <property type="match status" value="1"/>
</dbReference>
<organism evidence="9 10">
    <name type="scientific">Wenyingzhuangia marina</name>
    <dbReference type="NCBI Taxonomy" id="1195760"/>
    <lineage>
        <taxon>Bacteria</taxon>
        <taxon>Pseudomonadati</taxon>
        <taxon>Bacteroidota</taxon>
        <taxon>Flavobacteriia</taxon>
        <taxon>Flavobacteriales</taxon>
        <taxon>Flavobacteriaceae</taxon>
        <taxon>Wenyingzhuangia</taxon>
    </lineage>
</organism>
<dbReference type="PANTHER" id="PTHR33778:SF3">
    <property type="entry name" value="PROTEIN MGTC"/>
    <property type="match status" value="1"/>
</dbReference>
<evidence type="ECO:0000259" key="8">
    <source>
        <dbReference type="Pfam" id="PF02308"/>
    </source>
</evidence>
<evidence type="ECO:0000256" key="4">
    <source>
        <dbReference type="ARBA" id="ARBA00022692"/>
    </source>
</evidence>